<dbReference type="GO" id="GO:0005524">
    <property type="term" value="F:ATP binding"/>
    <property type="evidence" value="ECO:0007669"/>
    <property type="project" value="UniProtKB-KW"/>
</dbReference>
<organism evidence="10 11">
    <name type="scientific">Caulochytrium protostelioides</name>
    <dbReference type="NCBI Taxonomy" id="1555241"/>
    <lineage>
        <taxon>Eukaryota</taxon>
        <taxon>Fungi</taxon>
        <taxon>Fungi incertae sedis</taxon>
        <taxon>Chytridiomycota</taxon>
        <taxon>Chytridiomycota incertae sedis</taxon>
        <taxon>Chytridiomycetes</taxon>
        <taxon>Caulochytriales</taxon>
        <taxon>Caulochytriaceae</taxon>
        <taxon>Caulochytrium</taxon>
    </lineage>
</organism>
<evidence type="ECO:0000256" key="8">
    <source>
        <dbReference type="RuleBase" id="RU003651"/>
    </source>
</evidence>
<dbReference type="PANTHER" id="PTHR23077:SF12">
    <property type="entry name" value="PEROXISOMAL ATPASE PEX1"/>
    <property type="match status" value="1"/>
</dbReference>
<dbReference type="Pfam" id="PF00004">
    <property type="entry name" value="AAA"/>
    <property type="match status" value="1"/>
</dbReference>
<keyword evidence="2" id="KW-0962">Peroxisome biogenesis</keyword>
<keyword evidence="11" id="KW-1185">Reference proteome</keyword>
<dbReference type="PROSITE" id="PS00674">
    <property type="entry name" value="AAA"/>
    <property type="match status" value="1"/>
</dbReference>
<sequence length="177" mass="19330">DVVGMDDVKAVMLETLLWPTQYARVFAQCPLRLRSGLLLYGVSGTGKTLLCTAVAQRVGLPIIKVKGPELLGKYIGQSEAAVRDVFRRAKAAQPSILLFDEFESICPRRGGDHTGVTDRVVNQFLTELDGAEGLTGVFVLATTSRPDLIDAALLRPGRLDRSLRCGLPDLPTRRRLL</sequence>
<dbReference type="FunFam" id="3.40.50.300:FF:000149">
    <property type="entry name" value="Nuclear valosin-containing protein-like"/>
    <property type="match status" value="1"/>
</dbReference>
<evidence type="ECO:0000256" key="1">
    <source>
        <dbReference type="ARBA" id="ARBA00006914"/>
    </source>
</evidence>
<dbReference type="PANTHER" id="PTHR23077">
    <property type="entry name" value="AAA-FAMILY ATPASE"/>
    <property type="match status" value="1"/>
</dbReference>
<protein>
    <recommendedName>
        <fullName evidence="6">Peroxisomal ATPase PEX1</fullName>
    </recommendedName>
    <alternativeName>
        <fullName evidence="5">Peroxin-1</fullName>
    </alternativeName>
</protein>
<dbReference type="SMART" id="SM00382">
    <property type="entry name" value="AAA"/>
    <property type="match status" value="1"/>
</dbReference>
<feature type="domain" description="AAA+ ATPase" evidence="9">
    <location>
        <begin position="33"/>
        <end position="169"/>
    </location>
</feature>
<dbReference type="GO" id="GO:0016887">
    <property type="term" value="F:ATP hydrolysis activity"/>
    <property type="evidence" value="ECO:0007669"/>
    <property type="project" value="InterPro"/>
</dbReference>
<evidence type="ECO:0000256" key="5">
    <source>
        <dbReference type="ARBA" id="ARBA00032509"/>
    </source>
</evidence>
<name>A0A4V1IV95_9FUNG</name>
<evidence type="ECO:0000259" key="9">
    <source>
        <dbReference type="SMART" id="SM00382"/>
    </source>
</evidence>
<dbReference type="InterPro" id="IPR027417">
    <property type="entry name" value="P-loop_NTPase"/>
</dbReference>
<feature type="non-terminal residue" evidence="10">
    <location>
        <position position="177"/>
    </location>
</feature>
<dbReference type="GO" id="GO:0005829">
    <property type="term" value="C:cytosol"/>
    <property type="evidence" value="ECO:0007669"/>
    <property type="project" value="TreeGrafter"/>
</dbReference>
<dbReference type="InterPro" id="IPR003593">
    <property type="entry name" value="AAA+_ATPase"/>
</dbReference>
<evidence type="ECO:0000256" key="3">
    <source>
        <dbReference type="ARBA" id="ARBA00022741"/>
    </source>
</evidence>
<dbReference type="AlphaFoldDB" id="A0A4V1IV95"/>
<comment type="catalytic activity">
    <reaction evidence="7">
        <text>ATP + H2O = ADP + phosphate + H(+)</text>
        <dbReference type="Rhea" id="RHEA:13065"/>
        <dbReference type="ChEBI" id="CHEBI:15377"/>
        <dbReference type="ChEBI" id="CHEBI:15378"/>
        <dbReference type="ChEBI" id="CHEBI:30616"/>
        <dbReference type="ChEBI" id="CHEBI:43474"/>
        <dbReference type="ChEBI" id="CHEBI:456216"/>
    </reaction>
    <physiologicalReaction direction="left-to-right" evidence="7">
        <dbReference type="Rhea" id="RHEA:13066"/>
    </physiologicalReaction>
</comment>
<evidence type="ECO:0000256" key="2">
    <source>
        <dbReference type="ARBA" id="ARBA00022593"/>
    </source>
</evidence>
<dbReference type="GO" id="GO:0016558">
    <property type="term" value="P:protein import into peroxisome matrix"/>
    <property type="evidence" value="ECO:0007669"/>
    <property type="project" value="TreeGrafter"/>
</dbReference>
<dbReference type="STRING" id="1555241.A0A4V1IV95"/>
<evidence type="ECO:0000256" key="4">
    <source>
        <dbReference type="ARBA" id="ARBA00022840"/>
    </source>
</evidence>
<dbReference type="Gene3D" id="1.10.8.60">
    <property type="match status" value="1"/>
</dbReference>
<evidence type="ECO:0000313" key="11">
    <source>
        <dbReference type="Proteomes" id="UP000274922"/>
    </source>
</evidence>
<dbReference type="GO" id="GO:0005778">
    <property type="term" value="C:peroxisomal membrane"/>
    <property type="evidence" value="ECO:0007669"/>
    <property type="project" value="TreeGrafter"/>
</dbReference>
<dbReference type="InterPro" id="IPR003959">
    <property type="entry name" value="ATPase_AAA_core"/>
</dbReference>
<evidence type="ECO:0000256" key="7">
    <source>
        <dbReference type="ARBA" id="ARBA00048778"/>
    </source>
</evidence>
<gene>
    <name evidence="10" type="ORF">CXG81DRAFT_241</name>
</gene>
<evidence type="ECO:0000313" key="10">
    <source>
        <dbReference type="EMBL" id="RKP03279.1"/>
    </source>
</evidence>
<feature type="non-terminal residue" evidence="10">
    <location>
        <position position="1"/>
    </location>
</feature>
<dbReference type="Gene3D" id="3.40.50.300">
    <property type="entry name" value="P-loop containing nucleotide triphosphate hydrolases"/>
    <property type="match status" value="1"/>
</dbReference>
<keyword evidence="3 8" id="KW-0547">Nucleotide-binding</keyword>
<accession>A0A4V1IV95</accession>
<reference evidence="11" key="1">
    <citation type="journal article" date="2018" name="Nat. Microbiol.">
        <title>Leveraging single-cell genomics to expand the fungal tree of life.</title>
        <authorList>
            <person name="Ahrendt S.R."/>
            <person name="Quandt C.A."/>
            <person name="Ciobanu D."/>
            <person name="Clum A."/>
            <person name="Salamov A."/>
            <person name="Andreopoulos B."/>
            <person name="Cheng J.F."/>
            <person name="Woyke T."/>
            <person name="Pelin A."/>
            <person name="Henrissat B."/>
            <person name="Reynolds N.K."/>
            <person name="Benny G.L."/>
            <person name="Smith M.E."/>
            <person name="James T.Y."/>
            <person name="Grigoriev I.V."/>
        </authorList>
    </citation>
    <scope>NUCLEOTIDE SEQUENCE [LARGE SCALE GENOMIC DNA]</scope>
    <source>
        <strain evidence="11">ATCC 52028</strain>
    </source>
</reference>
<dbReference type="Proteomes" id="UP000274922">
    <property type="component" value="Unassembled WGS sequence"/>
</dbReference>
<proteinExistence type="inferred from homology"/>
<dbReference type="InterPro" id="IPR003960">
    <property type="entry name" value="ATPase_AAA_CS"/>
</dbReference>
<dbReference type="OrthoDB" id="2187at2759"/>
<dbReference type="InterPro" id="IPR050168">
    <property type="entry name" value="AAA_ATPase_domain"/>
</dbReference>
<dbReference type="EMBL" id="ML014125">
    <property type="protein sequence ID" value="RKP03279.1"/>
    <property type="molecule type" value="Genomic_DNA"/>
</dbReference>
<dbReference type="SUPFAM" id="SSF52540">
    <property type="entry name" value="P-loop containing nucleoside triphosphate hydrolases"/>
    <property type="match status" value="1"/>
</dbReference>
<keyword evidence="4 8" id="KW-0067">ATP-binding</keyword>
<comment type="similarity">
    <text evidence="1 8">Belongs to the AAA ATPase family.</text>
</comment>
<evidence type="ECO:0000256" key="6">
    <source>
        <dbReference type="ARBA" id="ARBA00034532"/>
    </source>
</evidence>